<evidence type="ECO:0000313" key="1">
    <source>
        <dbReference type="EMBL" id="GAG04415.1"/>
    </source>
</evidence>
<dbReference type="EMBL" id="BARS01022822">
    <property type="protein sequence ID" value="GAG04415.1"/>
    <property type="molecule type" value="Genomic_DNA"/>
</dbReference>
<reference evidence="1" key="1">
    <citation type="journal article" date="2014" name="Front. Microbiol.">
        <title>High frequency of phylogenetically diverse reductive dehalogenase-homologous genes in deep subseafloor sedimentary metagenomes.</title>
        <authorList>
            <person name="Kawai M."/>
            <person name="Futagami T."/>
            <person name="Toyoda A."/>
            <person name="Takaki Y."/>
            <person name="Nishi S."/>
            <person name="Hori S."/>
            <person name="Arai W."/>
            <person name="Tsubouchi T."/>
            <person name="Morono Y."/>
            <person name="Uchiyama I."/>
            <person name="Ito T."/>
            <person name="Fujiyama A."/>
            <person name="Inagaki F."/>
            <person name="Takami H."/>
        </authorList>
    </citation>
    <scope>NUCLEOTIDE SEQUENCE</scope>
    <source>
        <strain evidence="1">Expedition CK06-06</strain>
    </source>
</reference>
<name>X0UFQ8_9ZZZZ</name>
<organism evidence="1">
    <name type="scientific">marine sediment metagenome</name>
    <dbReference type="NCBI Taxonomy" id="412755"/>
    <lineage>
        <taxon>unclassified sequences</taxon>
        <taxon>metagenomes</taxon>
        <taxon>ecological metagenomes</taxon>
    </lineage>
</organism>
<protein>
    <submittedName>
        <fullName evidence="1">Uncharacterized protein</fullName>
    </submittedName>
</protein>
<feature type="non-terminal residue" evidence="1">
    <location>
        <position position="1"/>
    </location>
</feature>
<gene>
    <name evidence="1" type="ORF">S01H1_36430</name>
</gene>
<dbReference type="AlphaFoldDB" id="X0UFQ8"/>
<comment type="caution">
    <text evidence="1">The sequence shown here is derived from an EMBL/GenBank/DDBJ whole genome shotgun (WGS) entry which is preliminary data.</text>
</comment>
<sequence>VLHYILDIIHEFRVMGIGKTIRFYSLILLLIRNNSK</sequence>
<accession>X0UFQ8</accession>
<proteinExistence type="predicted"/>